<sequence>MSKFYLTTAIPYVNAKPHIGHALEFVQCDVIARYHRLIGDETRLLSGADENALKNVQAAEKAGKPIQEFVDENSQAFIDLSKAYHVQIDVFQRGSDKEKHYPASQKLWELCNNNGDIYQKEYEGLYCVGCEMFYAEDELDEQGECFHHPGKKLEKVSEKNYFFKLSKYQEQILDLITKDTLKIIPRERKNEILGFLKEPLQDISISRTNERAKNWGVPVPGDDTQKMYVWFDALNIYQSGVGFGWDDEQYKTWWPADAQVIGKDIIRFHAVYWPAFLLSAGLQPPRQLYVHGFITSQGQKMSKTVGNVIDPITFLEKYGVDAVRYYLLREVPSGKDGDVSDDRFKEVYNADLANGLGNLISRVAKLAHKHDLMIPVRNRPNQLMEDVGALVRDFKFDKALEVIWMSIANLDKYINRKEPWRQTKQESLKTLQEIIIGIEGLASLVDIGEALQPFLPQTAEKMLKQFGGEKVTIQQPYFKRL</sequence>
<keyword evidence="4" id="KW-0963">Cytoplasm</keyword>
<evidence type="ECO:0000256" key="3">
    <source>
        <dbReference type="ARBA" id="ARBA00018753"/>
    </source>
</evidence>
<dbReference type="Gene3D" id="3.40.50.620">
    <property type="entry name" value="HUPs"/>
    <property type="match status" value="1"/>
</dbReference>
<dbReference type="FunFam" id="2.170.220.10:FF:000001">
    <property type="entry name" value="methionine--tRNA ligase, mitochondrial"/>
    <property type="match status" value="1"/>
</dbReference>
<dbReference type="PANTHER" id="PTHR43326">
    <property type="entry name" value="METHIONYL-TRNA SYNTHETASE"/>
    <property type="match status" value="1"/>
</dbReference>
<name>A0A1F7GV39_9BACT</name>
<comment type="similarity">
    <text evidence="12">Belongs to the class-I aminoacyl-tRNA synthetase family.</text>
</comment>
<accession>A0A1F7GV39</accession>
<evidence type="ECO:0000256" key="6">
    <source>
        <dbReference type="ARBA" id="ARBA00022741"/>
    </source>
</evidence>
<comment type="catalytic activity">
    <reaction evidence="11">
        <text>tRNA(Met) + L-methionine + ATP = L-methionyl-tRNA(Met) + AMP + diphosphate</text>
        <dbReference type="Rhea" id="RHEA:13481"/>
        <dbReference type="Rhea" id="RHEA-COMP:9667"/>
        <dbReference type="Rhea" id="RHEA-COMP:9698"/>
        <dbReference type="ChEBI" id="CHEBI:30616"/>
        <dbReference type="ChEBI" id="CHEBI:33019"/>
        <dbReference type="ChEBI" id="CHEBI:57844"/>
        <dbReference type="ChEBI" id="CHEBI:78442"/>
        <dbReference type="ChEBI" id="CHEBI:78530"/>
        <dbReference type="ChEBI" id="CHEBI:456215"/>
        <dbReference type="EC" id="6.1.1.10"/>
    </reaction>
</comment>
<comment type="caution">
    <text evidence="14">The sequence shown here is derived from an EMBL/GenBank/DDBJ whole genome shotgun (WGS) entry which is preliminary data.</text>
</comment>
<evidence type="ECO:0000256" key="4">
    <source>
        <dbReference type="ARBA" id="ARBA00022490"/>
    </source>
</evidence>
<keyword evidence="7 12" id="KW-0067">ATP-binding</keyword>
<dbReference type="InterPro" id="IPR033911">
    <property type="entry name" value="MetRS_core"/>
</dbReference>
<dbReference type="NCBIfam" id="TIGR00398">
    <property type="entry name" value="metG"/>
    <property type="match status" value="1"/>
</dbReference>
<dbReference type="InterPro" id="IPR014729">
    <property type="entry name" value="Rossmann-like_a/b/a_fold"/>
</dbReference>
<dbReference type="CDD" id="cd00814">
    <property type="entry name" value="MetRS_core"/>
    <property type="match status" value="1"/>
</dbReference>
<keyword evidence="6 12" id="KW-0547">Nucleotide-binding</keyword>
<evidence type="ECO:0000313" key="14">
    <source>
        <dbReference type="EMBL" id="OGK22654.1"/>
    </source>
</evidence>
<dbReference type="EC" id="6.1.1.10" evidence="2"/>
<dbReference type="InterPro" id="IPR001412">
    <property type="entry name" value="aa-tRNA-synth_I_CS"/>
</dbReference>
<evidence type="ECO:0000256" key="5">
    <source>
        <dbReference type="ARBA" id="ARBA00022598"/>
    </source>
</evidence>
<proteinExistence type="inferred from homology"/>
<evidence type="ECO:0000256" key="9">
    <source>
        <dbReference type="ARBA" id="ARBA00023146"/>
    </source>
</evidence>
<evidence type="ECO:0000259" key="13">
    <source>
        <dbReference type="Pfam" id="PF09334"/>
    </source>
</evidence>
<dbReference type="InterPro" id="IPR009080">
    <property type="entry name" value="tRNAsynth_Ia_anticodon-bd"/>
</dbReference>
<dbReference type="EMBL" id="MFZM01000037">
    <property type="protein sequence ID" value="OGK22654.1"/>
    <property type="molecule type" value="Genomic_DNA"/>
</dbReference>
<evidence type="ECO:0000313" key="15">
    <source>
        <dbReference type="Proteomes" id="UP000177159"/>
    </source>
</evidence>
<evidence type="ECO:0000256" key="7">
    <source>
        <dbReference type="ARBA" id="ARBA00022840"/>
    </source>
</evidence>
<dbReference type="GO" id="GO:0005524">
    <property type="term" value="F:ATP binding"/>
    <property type="evidence" value="ECO:0007669"/>
    <property type="project" value="UniProtKB-KW"/>
</dbReference>
<dbReference type="PANTHER" id="PTHR43326:SF1">
    <property type="entry name" value="METHIONINE--TRNA LIGASE, MITOCHONDRIAL"/>
    <property type="match status" value="1"/>
</dbReference>
<dbReference type="SUPFAM" id="SSF47323">
    <property type="entry name" value="Anticodon-binding domain of a subclass of class I aminoacyl-tRNA synthetases"/>
    <property type="match status" value="1"/>
</dbReference>
<keyword evidence="5 12" id="KW-0436">Ligase</keyword>
<keyword evidence="8 12" id="KW-0648">Protein biosynthesis</keyword>
<evidence type="ECO:0000256" key="1">
    <source>
        <dbReference type="ARBA" id="ARBA00003314"/>
    </source>
</evidence>
<dbReference type="SUPFAM" id="SSF52374">
    <property type="entry name" value="Nucleotidylyl transferase"/>
    <property type="match status" value="1"/>
</dbReference>
<dbReference type="GO" id="GO:0006431">
    <property type="term" value="P:methionyl-tRNA aminoacylation"/>
    <property type="evidence" value="ECO:0007669"/>
    <property type="project" value="InterPro"/>
</dbReference>
<dbReference type="Pfam" id="PF09334">
    <property type="entry name" value="tRNA-synt_1g"/>
    <property type="match status" value="1"/>
</dbReference>
<dbReference type="PROSITE" id="PS00178">
    <property type="entry name" value="AA_TRNA_LIGASE_I"/>
    <property type="match status" value="1"/>
</dbReference>
<dbReference type="GO" id="GO:0004825">
    <property type="term" value="F:methionine-tRNA ligase activity"/>
    <property type="evidence" value="ECO:0007669"/>
    <property type="project" value="UniProtKB-EC"/>
</dbReference>
<dbReference type="InterPro" id="IPR014758">
    <property type="entry name" value="Met-tRNA_synth"/>
</dbReference>
<evidence type="ECO:0000256" key="10">
    <source>
        <dbReference type="ARBA" id="ARBA00030904"/>
    </source>
</evidence>
<dbReference type="PRINTS" id="PR01041">
    <property type="entry name" value="TRNASYNTHMET"/>
</dbReference>
<dbReference type="AlphaFoldDB" id="A0A1F7GV39"/>
<comment type="function">
    <text evidence="1">Is required not only for elongation of protein synthesis but also for the initiation of all mRNA translation through initiator tRNA(fMet) aminoacylation.</text>
</comment>
<evidence type="ECO:0000256" key="8">
    <source>
        <dbReference type="ARBA" id="ARBA00022917"/>
    </source>
</evidence>
<dbReference type="InterPro" id="IPR023457">
    <property type="entry name" value="Met-tRNA_synth_2"/>
</dbReference>
<protein>
    <recommendedName>
        <fullName evidence="3">Methionine--tRNA ligase</fullName>
        <ecNumber evidence="2">6.1.1.10</ecNumber>
    </recommendedName>
    <alternativeName>
        <fullName evidence="10">Methionyl-tRNA synthetase</fullName>
    </alternativeName>
</protein>
<evidence type="ECO:0000256" key="12">
    <source>
        <dbReference type="RuleBase" id="RU363039"/>
    </source>
</evidence>
<keyword evidence="9 12" id="KW-0030">Aminoacyl-tRNA synthetase</keyword>
<dbReference type="InterPro" id="IPR015413">
    <property type="entry name" value="Methionyl/Leucyl_tRNA_Synth"/>
</dbReference>
<gene>
    <name evidence="14" type="ORF">A3C24_00495</name>
</gene>
<dbReference type="Proteomes" id="UP000177159">
    <property type="component" value="Unassembled WGS sequence"/>
</dbReference>
<dbReference type="Gene3D" id="2.170.220.10">
    <property type="match status" value="1"/>
</dbReference>
<evidence type="ECO:0000256" key="2">
    <source>
        <dbReference type="ARBA" id="ARBA00012838"/>
    </source>
</evidence>
<evidence type="ECO:0000256" key="11">
    <source>
        <dbReference type="ARBA" id="ARBA00047364"/>
    </source>
</evidence>
<reference evidence="14 15" key="1">
    <citation type="journal article" date="2016" name="Nat. Commun.">
        <title>Thousands of microbial genomes shed light on interconnected biogeochemical processes in an aquifer system.</title>
        <authorList>
            <person name="Anantharaman K."/>
            <person name="Brown C.T."/>
            <person name="Hug L.A."/>
            <person name="Sharon I."/>
            <person name="Castelle C.J."/>
            <person name="Probst A.J."/>
            <person name="Thomas B.C."/>
            <person name="Singh A."/>
            <person name="Wilkins M.J."/>
            <person name="Karaoz U."/>
            <person name="Brodie E.L."/>
            <person name="Williams K.H."/>
            <person name="Hubbard S.S."/>
            <person name="Banfield J.F."/>
        </authorList>
    </citation>
    <scope>NUCLEOTIDE SEQUENCE [LARGE SCALE GENOMIC DNA]</scope>
</reference>
<feature type="domain" description="Methionyl/Leucyl tRNA synthetase" evidence="13">
    <location>
        <begin position="5"/>
        <end position="363"/>
    </location>
</feature>
<dbReference type="Gene3D" id="1.10.730.10">
    <property type="entry name" value="Isoleucyl-tRNA Synthetase, Domain 1"/>
    <property type="match status" value="1"/>
</dbReference>
<organism evidence="14 15">
    <name type="scientific">Candidatus Roizmanbacteria bacterium RIFCSPHIGHO2_02_FULL_37_24</name>
    <dbReference type="NCBI Taxonomy" id="1802037"/>
    <lineage>
        <taxon>Bacteria</taxon>
        <taxon>Candidatus Roizmaniibacteriota</taxon>
    </lineage>
</organism>